<accession>A0A6J4LTF8</accession>
<feature type="domain" description="Mur ligase central" evidence="8">
    <location>
        <begin position="44"/>
        <end position="229"/>
    </location>
</feature>
<dbReference type="EMBL" id="CADCUE010000163">
    <property type="protein sequence ID" value="CAA9341198.1"/>
    <property type="molecule type" value="Genomic_DNA"/>
</dbReference>
<evidence type="ECO:0000256" key="4">
    <source>
        <dbReference type="ARBA" id="ARBA00022840"/>
    </source>
</evidence>
<dbReference type="PANTHER" id="PTHR43024">
    <property type="entry name" value="UDP-N-ACETYLMURAMOYL-TRIPEPTIDE--D-ALANYL-D-ALANINE LIGASE"/>
    <property type="match status" value="1"/>
</dbReference>
<keyword evidence="2 6" id="KW-0132">Cell division</keyword>
<dbReference type="AlphaFoldDB" id="A0A6J4LTF8"/>
<keyword evidence="5 6" id="KW-0131">Cell cycle</keyword>
<evidence type="ECO:0000259" key="7">
    <source>
        <dbReference type="Pfam" id="PF02875"/>
    </source>
</evidence>
<dbReference type="PANTHER" id="PTHR43024:SF1">
    <property type="entry name" value="UDP-N-ACETYLMURAMOYL-TRIPEPTIDE--D-ALANYL-D-ALANINE LIGASE"/>
    <property type="match status" value="1"/>
</dbReference>
<dbReference type="Pfam" id="PF08245">
    <property type="entry name" value="Mur_ligase_M"/>
    <property type="match status" value="1"/>
</dbReference>
<dbReference type="NCBIfam" id="TIGR01143">
    <property type="entry name" value="murF"/>
    <property type="match status" value="1"/>
</dbReference>
<evidence type="ECO:0000256" key="3">
    <source>
        <dbReference type="ARBA" id="ARBA00022741"/>
    </source>
</evidence>
<dbReference type="Gene3D" id="3.40.1190.10">
    <property type="entry name" value="Mur-like, catalytic domain"/>
    <property type="match status" value="1"/>
</dbReference>
<dbReference type="EC" id="6.3.2.10" evidence="6"/>
<evidence type="ECO:0000313" key="9">
    <source>
        <dbReference type="EMBL" id="CAA9341198.1"/>
    </source>
</evidence>
<proteinExistence type="predicted"/>
<reference evidence="9" key="1">
    <citation type="submission" date="2020-02" db="EMBL/GenBank/DDBJ databases">
        <authorList>
            <person name="Meier V. D."/>
        </authorList>
    </citation>
    <scope>NUCLEOTIDE SEQUENCE</scope>
    <source>
        <strain evidence="9">AVDCRST_MAG16</strain>
    </source>
</reference>
<comment type="pathway">
    <text evidence="6">Cell wall biogenesis; peptidoglycan biosynthesis.</text>
</comment>
<dbReference type="GO" id="GO:0051301">
    <property type="term" value="P:cell division"/>
    <property type="evidence" value="ECO:0007669"/>
    <property type="project" value="UniProtKB-KW"/>
</dbReference>
<dbReference type="InterPro" id="IPR004101">
    <property type="entry name" value="Mur_ligase_C"/>
</dbReference>
<dbReference type="GO" id="GO:0008360">
    <property type="term" value="P:regulation of cell shape"/>
    <property type="evidence" value="ECO:0007669"/>
    <property type="project" value="UniProtKB-KW"/>
</dbReference>
<evidence type="ECO:0000256" key="5">
    <source>
        <dbReference type="ARBA" id="ARBA00023306"/>
    </source>
</evidence>
<dbReference type="Gene3D" id="3.90.190.20">
    <property type="entry name" value="Mur ligase, C-terminal domain"/>
    <property type="match status" value="1"/>
</dbReference>
<dbReference type="GO" id="GO:0047480">
    <property type="term" value="F:UDP-N-acetylmuramoyl-tripeptide-D-alanyl-D-alanine ligase activity"/>
    <property type="evidence" value="ECO:0007669"/>
    <property type="project" value="UniProtKB-EC"/>
</dbReference>
<dbReference type="UniPathway" id="UPA00219"/>
<keyword evidence="4" id="KW-0067">ATP-binding</keyword>
<organism evidence="9">
    <name type="scientific">uncultured Frankineae bacterium</name>
    <dbReference type="NCBI Taxonomy" id="437475"/>
    <lineage>
        <taxon>Bacteria</taxon>
        <taxon>Bacillati</taxon>
        <taxon>Actinomycetota</taxon>
        <taxon>Actinomycetes</taxon>
        <taxon>Frankiales</taxon>
        <taxon>environmental samples</taxon>
    </lineage>
</organism>
<comment type="function">
    <text evidence="6">Involved in cell wall formation. Catalyzes the final step in the synthesis of UDP-N-acetylmuramoyl-pentapeptide, the precursor of murein.</text>
</comment>
<dbReference type="SUPFAM" id="SSF53244">
    <property type="entry name" value="MurD-like peptide ligases, peptide-binding domain"/>
    <property type="match status" value="1"/>
</dbReference>
<dbReference type="Pfam" id="PF02875">
    <property type="entry name" value="Mur_ligase_C"/>
    <property type="match status" value="1"/>
</dbReference>
<evidence type="ECO:0000256" key="1">
    <source>
        <dbReference type="ARBA" id="ARBA00022598"/>
    </source>
</evidence>
<dbReference type="InterPro" id="IPR036615">
    <property type="entry name" value="Mur_ligase_C_dom_sf"/>
</dbReference>
<dbReference type="InterPro" id="IPR013221">
    <property type="entry name" value="Mur_ligase_cen"/>
</dbReference>
<name>A0A6J4LTF8_9ACTN</name>
<sequence length="409" mass="42089">AVAVLAARPVDGVPCLVVPDPLAALQALARGAYARSPEPLTVGVTGSSGKTSTKDLLAQVLGGFGPTLAPQGSFNNELGLPLTALRRTEETRFAALEYSARGVGHIAFLCGLVAPHVAVVLNVGSAHVGEFGGRPRIALAKGELVEAARTAVVLNADDPLVLAMRERTDRPVTTFGTGADADVRASDVDLDDSGRAGFRLETAWGSADVRLQVHGEHQVSNALATAAAVLAGGVTTDVARVAELLSGATAQSRWRMEVVERPDGVTVVNDAYNANPESMRAALKTLAVMSRGKARRTIAVLGHMAELGADTRDAHMDLGRFAVRLDLGQLVVVGPLAGGIHAGAVLEGSWGDESVHVPDVETAVELLRREVAPGDVVLVKASRSAGLERVAAALLEPPVPGPAPVGGAP</sequence>
<keyword evidence="6" id="KW-0573">Peptidoglycan synthesis</keyword>
<dbReference type="InterPro" id="IPR036565">
    <property type="entry name" value="Mur-like_cat_sf"/>
</dbReference>
<evidence type="ECO:0000259" key="8">
    <source>
        <dbReference type="Pfam" id="PF08245"/>
    </source>
</evidence>
<dbReference type="GO" id="GO:0005524">
    <property type="term" value="F:ATP binding"/>
    <property type="evidence" value="ECO:0007669"/>
    <property type="project" value="UniProtKB-KW"/>
</dbReference>
<dbReference type="InterPro" id="IPR005863">
    <property type="entry name" value="UDP-N-AcMur_synth"/>
</dbReference>
<feature type="non-terminal residue" evidence="9">
    <location>
        <position position="1"/>
    </location>
</feature>
<comment type="subcellular location">
    <subcellularLocation>
        <location evidence="6">Cytoplasm</location>
    </subcellularLocation>
</comment>
<dbReference type="InterPro" id="IPR051046">
    <property type="entry name" value="MurCDEF_CellWall_CoF430Synth"/>
</dbReference>
<dbReference type="GO" id="GO:0071555">
    <property type="term" value="P:cell wall organization"/>
    <property type="evidence" value="ECO:0007669"/>
    <property type="project" value="UniProtKB-KW"/>
</dbReference>
<dbReference type="GO" id="GO:0005737">
    <property type="term" value="C:cytoplasm"/>
    <property type="evidence" value="ECO:0007669"/>
    <property type="project" value="UniProtKB-SubCell"/>
</dbReference>
<keyword evidence="6" id="KW-0133">Cell shape</keyword>
<keyword evidence="6" id="KW-0961">Cell wall biogenesis/degradation</keyword>
<keyword evidence="3" id="KW-0547">Nucleotide-binding</keyword>
<keyword evidence="1 9" id="KW-0436">Ligase</keyword>
<comment type="catalytic activity">
    <reaction evidence="6">
        <text>D-alanyl-D-alanine + UDP-N-acetyl-alpha-D-muramoyl-L-alanyl-gamma-D-glutamyl-meso-2,6-diaminopimelate + ATP = UDP-N-acetyl-alpha-D-muramoyl-L-alanyl-gamma-D-glutamyl-meso-2,6-diaminopimeloyl-D-alanyl-D-alanine + ADP + phosphate + H(+)</text>
        <dbReference type="Rhea" id="RHEA:28374"/>
        <dbReference type="ChEBI" id="CHEBI:15378"/>
        <dbReference type="ChEBI" id="CHEBI:30616"/>
        <dbReference type="ChEBI" id="CHEBI:43474"/>
        <dbReference type="ChEBI" id="CHEBI:57822"/>
        <dbReference type="ChEBI" id="CHEBI:61386"/>
        <dbReference type="ChEBI" id="CHEBI:83905"/>
        <dbReference type="ChEBI" id="CHEBI:456216"/>
        <dbReference type="EC" id="6.3.2.10"/>
    </reaction>
</comment>
<protein>
    <recommendedName>
        <fullName evidence="6">UDP-N-acetylmuramoyl-tripeptide--D-alanyl-D-alanine ligase</fullName>
        <ecNumber evidence="6">6.3.2.10</ecNumber>
    </recommendedName>
</protein>
<evidence type="ECO:0000256" key="2">
    <source>
        <dbReference type="ARBA" id="ARBA00022618"/>
    </source>
</evidence>
<dbReference type="GO" id="GO:0009252">
    <property type="term" value="P:peptidoglycan biosynthetic process"/>
    <property type="evidence" value="ECO:0007669"/>
    <property type="project" value="UniProtKB-UniPathway"/>
</dbReference>
<gene>
    <name evidence="9" type="ORF">AVDCRST_MAG16-1833</name>
</gene>
<dbReference type="SUPFAM" id="SSF53623">
    <property type="entry name" value="MurD-like peptide ligases, catalytic domain"/>
    <property type="match status" value="1"/>
</dbReference>
<feature type="domain" description="Mur ligase C-terminal" evidence="7">
    <location>
        <begin position="255"/>
        <end position="383"/>
    </location>
</feature>
<evidence type="ECO:0000256" key="6">
    <source>
        <dbReference type="RuleBase" id="RU004136"/>
    </source>
</evidence>